<reference evidence="7" key="2">
    <citation type="journal article" date="2009" name="Fungal Genet. Biol.">
        <title>The 2008 update of the Aspergillus nidulans genome annotation: a community effort.</title>
        <authorList>
            <person name="Wortman J.R."/>
            <person name="Gilsenan J.M."/>
            <person name="Joardar V."/>
            <person name="Deegan J."/>
            <person name="Clutterbuck J."/>
            <person name="Andersen M.R."/>
            <person name="Archer D."/>
            <person name="Bencina M."/>
            <person name="Braus G."/>
            <person name="Coutinho P."/>
            <person name="von Dohren H."/>
            <person name="Doonan J."/>
            <person name="Driessen A.J."/>
            <person name="Durek P."/>
            <person name="Espeso E."/>
            <person name="Fekete E."/>
            <person name="Flipphi M."/>
            <person name="Estrada C.G."/>
            <person name="Geysens S."/>
            <person name="Goldman G."/>
            <person name="de Groot P.W."/>
            <person name="Hansen K."/>
            <person name="Harris S.D."/>
            <person name="Heinekamp T."/>
            <person name="Helmstaedt K."/>
            <person name="Henrissat B."/>
            <person name="Hofmann G."/>
            <person name="Homan T."/>
            <person name="Horio T."/>
            <person name="Horiuchi H."/>
            <person name="James S."/>
            <person name="Jones M."/>
            <person name="Karaffa L."/>
            <person name="Karanyi Z."/>
            <person name="Kato M."/>
            <person name="Keller N."/>
            <person name="Kelly D.E."/>
            <person name="Kiel J.A."/>
            <person name="Kim J.M."/>
            <person name="van der Klei I.J."/>
            <person name="Klis F.M."/>
            <person name="Kovalchuk A."/>
            <person name="Krasevec N."/>
            <person name="Kubicek C.P."/>
            <person name="Liu B."/>
            <person name="Maccabe A."/>
            <person name="Meyer V."/>
            <person name="Mirabito P."/>
            <person name="Miskei M."/>
            <person name="Mos M."/>
            <person name="Mullins J."/>
            <person name="Nelson D.R."/>
            <person name="Nielsen J."/>
            <person name="Oakley B.R."/>
            <person name="Osmani S.A."/>
            <person name="Pakula T."/>
            <person name="Paszewski A."/>
            <person name="Paulsen I."/>
            <person name="Pilsyk S."/>
            <person name="Pocsi I."/>
            <person name="Punt P.J."/>
            <person name="Ram A.F."/>
            <person name="Ren Q."/>
            <person name="Robellet X."/>
            <person name="Robson G."/>
            <person name="Seiboth B."/>
            <person name="van Solingen P."/>
            <person name="Specht T."/>
            <person name="Sun J."/>
            <person name="Taheri-Talesh N."/>
            <person name="Takeshita N."/>
            <person name="Ussery D."/>
            <person name="vanKuyk P.A."/>
            <person name="Visser H."/>
            <person name="van de Vondervoort P.J."/>
            <person name="de Vries R.P."/>
            <person name="Walton J."/>
            <person name="Xiang X."/>
            <person name="Xiong Y."/>
            <person name="Zeng A.P."/>
            <person name="Brandt B.W."/>
            <person name="Cornell M.J."/>
            <person name="van den Hondel C.A."/>
            <person name="Visser J."/>
            <person name="Oliver S.G."/>
            <person name="Turner G."/>
        </authorList>
    </citation>
    <scope>GENOME REANNOTATION</scope>
    <source>
        <strain evidence="7">FGSC A4 / ATCC 38163 / CBS 112.46 / NRRL 194 / M139</strain>
    </source>
</reference>
<dbReference type="SUPFAM" id="SSF53474">
    <property type="entry name" value="alpha/beta-Hydrolases"/>
    <property type="match status" value="1"/>
</dbReference>
<dbReference type="InterPro" id="IPR033140">
    <property type="entry name" value="Lipase_GDXG_put_SER_AS"/>
</dbReference>
<sequence length="380" mass="42663">MASPSLFTRHPFKFLFTVYYLSTLPLRVLVAALYYLPPSNRSGRTYRLALTTRLMRFWFYFATAVEFQLPKTLEPGADKARFVFIDPEKIEHRYSSPYVSVLASNPAINPAPIAGFWYEAPPPVGKTPRLVVLHFHGGAFVLGGARPADAFCSGPIALSKDLDCPVLMPQYRLSNSRDRTTCFPAALQDAVTAYTYLLYTLDVAPENIVLSGDSAGGNLVIAFLRYIKNEAADHHLPLPRAVLLWSPWVDLGTPGSSQYDRHRNVSTDFLFDALGDWGVRCYIPDGWNREHPFYPYISPLGQEFQMEVPIFIQTGRAEVLYDSHVEFMTNLKKRGCRVEFVEIDNAPHDTFVAADLFGIREQEGAIDRAAKMVIEAGTPP</sequence>
<accession>C8V849</accession>
<dbReference type="RefSeq" id="XP_662640.1">
    <property type="nucleotide sequence ID" value="XM_657548.1"/>
</dbReference>
<dbReference type="Proteomes" id="UP000000560">
    <property type="component" value="Chromosome III"/>
</dbReference>
<reference evidence="7" key="1">
    <citation type="journal article" date="2005" name="Nature">
        <title>Sequencing of Aspergillus nidulans and comparative analysis with A. fumigatus and A. oryzae.</title>
        <authorList>
            <person name="Galagan J.E."/>
            <person name="Calvo S.E."/>
            <person name="Cuomo C."/>
            <person name="Ma L.J."/>
            <person name="Wortman J.R."/>
            <person name="Batzoglou S."/>
            <person name="Lee S.I."/>
            <person name="Basturkmen M."/>
            <person name="Spevak C.C."/>
            <person name="Clutterbuck J."/>
            <person name="Kapitonov V."/>
            <person name="Jurka J."/>
            <person name="Scazzocchio C."/>
            <person name="Farman M."/>
            <person name="Butler J."/>
            <person name="Purcell S."/>
            <person name="Harris S."/>
            <person name="Braus G.H."/>
            <person name="Draht O."/>
            <person name="Busch S."/>
            <person name="D'Enfert C."/>
            <person name="Bouchier C."/>
            <person name="Goldman G.H."/>
            <person name="Bell-Pedersen D."/>
            <person name="Griffiths-Jones S."/>
            <person name="Doonan J.H."/>
            <person name="Yu J."/>
            <person name="Vienken K."/>
            <person name="Pain A."/>
            <person name="Freitag M."/>
            <person name="Selker E.U."/>
            <person name="Archer D.B."/>
            <person name="Penalva M.A."/>
            <person name="Oakley B.R."/>
            <person name="Momany M."/>
            <person name="Tanaka T."/>
            <person name="Kumagai T."/>
            <person name="Asai K."/>
            <person name="Machida M."/>
            <person name="Nierman W.C."/>
            <person name="Denning D.W."/>
            <person name="Caddick M."/>
            <person name="Hynes M."/>
            <person name="Paoletti M."/>
            <person name="Fischer R."/>
            <person name="Miller B."/>
            <person name="Dyer P."/>
            <person name="Sachs M.S."/>
            <person name="Osmani S.A."/>
            <person name="Birren B.W."/>
        </authorList>
    </citation>
    <scope>NUCLEOTIDE SEQUENCE [LARGE SCALE GENOMIC DNA]</scope>
    <source>
        <strain evidence="7">FGSC A4 / ATCC 38163 / CBS 112.46 / NRRL 194 / M139</strain>
    </source>
</reference>
<dbReference type="VEuPathDB" id="FungiDB:AN5036"/>
<name>Q5B344_EMENI</name>
<dbReference type="KEGG" id="ani:ANIA_05036"/>
<dbReference type="AlphaFoldDB" id="Q5B344"/>
<gene>
    <name evidence="6" type="ORF">ANIA_05036</name>
</gene>
<accession>Q5B344</accession>
<feature type="transmembrane region" description="Helical" evidence="4">
    <location>
        <begin position="12"/>
        <end position="36"/>
    </location>
</feature>
<feature type="domain" description="Alpha/beta hydrolase fold-3" evidence="5">
    <location>
        <begin position="132"/>
        <end position="350"/>
    </location>
</feature>
<organism evidence="6 7">
    <name type="scientific">Emericella nidulans (strain FGSC A4 / ATCC 38163 / CBS 112.46 / NRRL 194 / M139)</name>
    <name type="common">Aspergillus nidulans</name>
    <dbReference type="NCBI Taxonomy" id="227321"/>
    <lineage>
        <taxon>Eukaryota</taxon>
        <taxon>Fungi</taxon>
        <taxon>Dikarya</taxon>
        <taxon>Ascomycota</taxon>
        <taxon>Pezizomycotina</taxon>
        <taxon>Eurotiomycetes</taxon>
        <taxon>Eurotiomycetidae</taxon>
        <taxon>Eurotiales</taxon>
        <taxon>Aspergillaceae</taxon>
        <taxon>Aspergillus</taxon>
        <taxon>Aspergillus subgen. Nidulantes</taxon>
    </lineage>
</organism>
<dbReference type="EMBL" id="BN001303">
    <property type="protein sequence ID" value="CBF76233.1"/>
    <property type="molecule type" value="Genomic_DNA"/>
</dbReference>
<keyword evidence="4" id="KW-0812">Transmembrane</keyword>
<dbReference type="InterPro" id="IPR050300">
    <property type="entry name" value="GDXG_lipolytic_enzyme"/>
</dbReference>
<keyword evidence="4" id="KW-1133">Transmembrane helix</keyword>
<evidence type="ECO:0000256" key="4">
    <source>
        <dbReference type="SAM" id="Phobius"/>
    </source>
</evidence>
<evidence type="ECO:0000256" key="1">
    <source>
        <dbReference type="ARBA" id="ARBA00010515"/>
    </source>
</evidence>
<dbReference type="OrthoDB" id="2152029at2759"/>
<keyword evidence="4" id="KW-0472">Membrane</keyword>
<dbReference type="InterPro" id="IPR013094">
    <property type="entry name" value="AB_hydrolase_3"/>
</dbReference>
<dbReference type="GO" id="GO:0016787">
    <property type="term" value="F:hydrolase activity"/>
    <property type="evidence" value="ECO:0007669"/>
    <property type="project" value="UniProtKB-KW"/>
</dbReference>
<dbReference type="InParanoid" id="Q5B344"/>
<keyword evidence="7" id="KW-1185">Reference proteome</keyword>
<dbReference type="STRING" id="227321.Q5B344"/>
<comment type="similarity">
    <text evidence="1">Belongs to the 'GDXG' lipolytic enzyme family.</text>
</comment>
<dbReference type="GeneID" id="2872834"/>
<dbReference type="eggNOG" id="KOG1515">
    <property type="taxonomic scope" value="Eukaryota"/>
</dbReference>
<dbReference type="InterPro" id="IPR029058">
    <property type="entry name" value="AB_hydrolase_fold"/>
</dbReference>
<dbReference type="PROSITE" id="PS01174">
    <property type="entry name" value="LIPASE_GDXG_SER"/>
    <property type="match status" value="1"/>
</dbReference>
<dbReference type="Pfam" id="PF07859">
    <property type="entry name" value="Abhydrolase_3"/>
    <property type="match status" value="1"/>
</dbReference>
<feature type="active site" evidence="3">
    <location>
        <position position="214"/>
    </location>
</feature>
<dbReference type="PANTHER" id="PTHR48081:SF17">
    <property type="entry name" value="ALPHA_BETA HYDROLASE FOLD-3 DOMAIN-CONTAINING PROTEIN"/>
    <property type="match status" value="1"/>
</dbReference>
<evidence type="ECO:0000259" key="5">
    <source>
        <dbReference type="Pfam" id="PF07859"/>
    </source>
</evidence>
<evidence type="ECO:0000256" key="2">
    <source>
        <dbReference type="ARBA" id="ARBA00022801"/>
    </source>
</evidence>
<evidence type="ECO:0000313" key="6">
    <source>
        <dbReference type="EMBL" id="CBF76233.1"/>
    </source>
</evidence>
<evidence type="ECO:0000256" key="3">
    <source>
        <dbReference type="PROSITE-ProRule" id="PRU10038"/>
    </source>
</evidence>
<dbReference type="HOGENOM" id="CLU_019364_0_0_1"/>
<dbReference type="Gene3D" id="3.40.50.1820">
    <property type="entry name" value="alpha/beta hydrolase"/>
    <property type="match status" value="1"/>
</dbReference>
<dbReference type="ESTHER" id="emeni-q5b344">
    <property type="family name" value="Hormone-sensitive_lipase_like"/>
</dbReference>
<evidence type="ECO:0000313" key="7">
    <source>
        <dbReference type="Proteomes" id="UP000000560"/>
    </source>
</evidence>
<dbReference type="PANTHER" id="PTHR48081">
    <property type="entry name" value="AB HYDROLASE SUPERFAMILY PROTEIN C4A8.06C"/>
    <property type="match status" value="1"/>
</dbReference>
<proteinExistence type="inferred from homology"/>
<dbReference type="OMA" id="VEYHEFP"/>
<protein>
    <recommendedName>
        <fullName evidence="5">Alpha/beta hydrolase fold-3 domain-containing protein</fullName>
    </recommendedName>
</protein>
<keyword evidence="2" id="KW-0378">Hydrolase</keyword>